<dbReference type="EMBL" id="JAYMYS010000002">
    <property type="protein sequence ID" value="KAK7407179.1"/>
    <property type="molecule type" value="Genomic_DNA"/>
</dbReference>
<sequence length="120" mass="13495">MNELRIFSAAMKALLSTTSTYRAAILRALQALNSLVTLLIEKEKDRGTPTLFELDANHDSTIPVIFYVEYACISVTPQKASGTTVKVDEKNVAFVKFSEKHRTLLNAFIRQNPGWLEKSF</sequence>
<name>A0AAN9SVH8_PSOTE</name>
<protein>
    <submittedName>
        <fullName evidence="1">Uncharacterized protein</fullName>
    </submittedName>
</protein>
<reference evidence="1 2" key="1">
    <citation type="submission" date="2024-01" db="EMBL/GenBank/DDBJ databases">
        <title>The genomes of 5 underutilized Papilionoideae crops provide insights into root nodulation and disease resistanc.</title>
        <authorList>
            <person name="Jiang F."/>
        </authorList>
    </citation>
    <scope>NUCLEOTIDE SEQUENCE [LARGE SCALE GENOMIC DNA]</scope>
    <source>
        <strain evidence="1">DUOXIRENSHENG_FW03</strain>
        <tissue evidence="1">Leaves</tissue>
    </source>
</reference>
<comment type="caution">
    <text evidence="1">The sequence shown here is derived from an EMBL/GenBank/DDBJ whole genome shotgun (WGS) entry which is preliminary data.</text>
</comment>
<dbReference type="AlphaFoldDB" id="A0AAN9SVH8"/>
<organism evidence="1 2">
    <name type="scientific">Psophocarpus tetragonolobus</name>
    <name type="common">Winged bean</name>
    <name type="synonym">Dolichos tetragonolobus</name>
    <dbReference type="NCBI Taxonomy" id="3891"/>
    <lineage>
        <taxon>Eukaryota</taxon>
        <taxon>Viridiplantae</taxon>
        <taxon>Streptophyta</taxon>
        <taxon>Embryophyta</taxon>
        <taxon>Tracheophyta</taxon>
        <taxon>Spermatophyta</taxon>
        <taxon>Magnoliopsida</taxon>
        <taxon>eudicotyledons</taxon>
        <taxon>Gunneridae</taxon>
        <taxon>Pentapetalae</taxon>
        <taxon>rosids</taxon>
        <taxon>fabids</taxon>
        <taxon>Fabales</taxon>
        <taxon>Fabaceae</taxon>
        <taxon>Papilionoideae</taxon>
        <taxon>50 kb inversion clade</taxon>
        <taxon>NPAAA clade</taxon>
        <taxon>indigoferoid/millettioid clade</taxon>
        <taxon>Phaseoleae</taxon>
        <taxon>Psophocarpus</taxon>
    </lineage>
</organism>
<accession>A0AAN9SVH8</accession>
<evidence type="ECO:0000313" key="1">
    <source>
        <dbReference type="EMBL" id="KAK7407179.1"/>
    </source>
</evidence>
<proteinExistence type="predicted"/>
<gene>
    <name evidence="1" type="ORF">VNO78_08877</name>
</gene>
<keyword evidence="2" id="KW-1185">Reference proteome</keyword>
<evidence type="ECO:0000313" key="2">
    <source>
        <dbReference type="Proteomes" id="UP001386955"/>
    </source>
</evidence>
<dbReference type="Proteomes" id="UP001386955">
    <property type="component" value="Unassembled WGS sequence"/>
</dbReference>